<organism evidence="1 2">
    <name type="scientific">Plastoroseomonas hellenica</name>
    <dbReference type="NCBI Taxonomy" id="2687306"/>
    <lineage>
        <taxon>Bacteria</taxon>
        <taxon>Pseudomonadati</taxon>
        <taxon>Pseudomonadota</taxon>
        <taxon>Alphaproteobacteria</taxon>
        <taxon>Acetobacterales</taxon>
        <taxon>Acetobacteraceae</taxon>
        <taxon>Plastoroseomonas</taxon>
    </lineage>
</organism>
<reference evidence="2" key="1">
    <citation type="journal article" date="2021" name="Syst. Appl. Microbiol.">
        <title>Roseomonas hellenica sp. nov., isolated from roots of wild-growing Alkanna tinctoria.</title>
        <authorList>
            <person name="Rat A."/>
            <person name="Naranjo H.D."/>
            <person name="Lebbe L."/>
            <person name="Cnockaert M."/>
            <person name="Krigas N."/>
            <person name="Grigoriadou K."/>
            <person name="Maloupa E."/>
            <person name="Willems A."/>
        </authorList>
    </citation>
    <scope>NUCLEOTIDE SEQUENCE [LARGE SCALE GENOMIC DNA]</scope>
    <source>
        <strain evidence="2">LMG 31523</strain>
    </source>
</reference>
<dbReference type="PANTHER" id="PTHR39338:SF5">
    <property type="entry name" value="BLR6139 PROTEIN"/>
    <property type="match status" value="1"/>
</dbReference>
<comment type="caution">
    <text evidence="1">The sequence shown here is derived from an EMBL/GenBank/DDBJ whole genome shotgun (WGS) entry which is preliminary data.</text>
</comment>
<dbReference type="EMBL" id="JAAGBB010000017">
    <property type="protein sequence ID" value="MBR0665815.1"/>
    <property type="molecule type" value="Genomic_DNA"/>
</dbReference>
<evidence type="ECO:0000313" key="1">
    <source>
        <dbReference type="EMBL" id="MBR0665815.1"/>
    </source>
</evidence>
<name>A0ABS5EZU4_9PROT</name>
<keyword evidence="2" id="KW-1185">Reference proteome</keyword>
<dbReference type="InterPro" id="IPR008912">
    <property type="entry name" value="Uncharacterised_CoxE"/>
</dbReference>
<accession>A0ABS5EZU4</accession>
<gene>
    <name evidence="1" type="ORF">GXW71_15760</name>
</gene>
<sequence>PGSGGGSALGRMILEGDRAGLAQAMAEAGEAVGLSRIRVFTQVNGFARRMLDAMGLAALEQEVAARDGSEAGERLAEGLAMLRAEARAEAERNLLLFARGETEALRQEMLRRARLAAIPPRDMARMRAIVRGMAKKLAVRHGRRRRVARRGVLDPRATLRRNMGWEAIPFLRQWRHKRVARPRLVVFCDVSGSVSALSGFLLLFLHALGEVVRDIKGFVFTGDAIEVSAALKDGPAEAAIARILAEHGNGSSNYGTALAGFEKAAMIDRQTTVVILGDARGNRTPPRVDALEAVACRARQVVWLNPEHPALWGSGDSDMRRYLPFCRLARPCRTLDELEHAVDALLTMHRA</sequence>
<proteinExistence type="predicted"/>
<protein>
    <submittedName>
        <fullName evidence="1">VWA domain-containing protein</fullName>
    </submittedName>
</protein>
<feature type="non-terminal residue" evidence="1">
    <location>
        <position position="1"/>
    </location>
</feature>
<dbReference type="Proteomes" id="UP001196870">
    <property type="component" value="Unassembled WGS sequence"/>
</dbReference>
<dbReference type="PANTHER" id="PTHR39338">
    <property type="entry name" value="BLL5662 PROTEIN-RELATED"/>
    <property type="match status" value="1"/>
</dbReference>
<evidence type="ECO:0000313" key="2">
    <source>
        <dbReference type="Proteomes" id="UP001196870"/>
    </source>
</evidence>
<dbReference type="RefSeq" id="WP_211853483.1">
    <property type="nucleotide sequence ID" value="NZ_JAAGBB010000017.1"/>
</dbReference>
<dbReference type="Pfam" id="PF05762">
    <property type="entry name" value="VWA_CoxE"/>
    <property type="match status" value="1"/>
</dbReference>